<dbReference type="PANTHER" id="PTHR24305">
    <property type="entry name" value="CYTOCHROME P450"/>
    <property type="match status" value="1"/>
</dbReference>
<dbReference type="InterPro" id="IPR050121">
    <property type="entry name" value="Cytochrome_P450_monoxygenase"/>
</dbReference>
<dbReference type="PANTHER" id="PTHR24305:SF168">
    <property type="entry name" value="P450, PUTATIVE (EUROFUNG)-RELATED"/>
    <property type="match status" value="1"/>
</dbReference>
<keyword evidence="3" id="KW-0408">Iron</keyword>
<gene>
    <name evidence="4" type="ORF">PGQ11_007124</name>
</gene>
<keyword evidence="1" id="KW-0349">Heme</keyword>
<reference evidence="4 5" key="1">
    <citation type="journal article" date="2024" name="IMA Fungus">
        <title>Apiospora arundinis, a panoply of carbohydrate-active enzymes and secondary metabolites.</title>
        <authorList>
            <person name="Sorensen T."/>
            <person name="Petersen C."/>
            <person name="Muurmann A.T."/>
            <person name="Christiansen J.V."/>
            <person name="Brundto M.L."/>
            <person name="Overgaard C.K."/>
            <person name="Boysen A.T."/>
            <person name="Wollenberg R.D."/>
            <person name="Larsen T.O."/>
            <person name="Sorensen J.L."/>
            <person name="Nielsen K.L."/>
            <person name="Sondergaard T.E."/>
        </authorList>
    </citation>
    <scope>NUCLEOTIDE SEQUENCE [LARGE SCALE GENOMIC DNA]</scope>
    <source>
        <strain evidence="4 5">AAU 773</strain>
    </source>
</reference>
<comment type="caution">
    <text evidence="4">The sequence shown here is derived from an EMBL/GenBank/DDBJ whole genome shotgun (WGS) entry which is preliminary data.</text>
</comment>
<proteinExistence type="predicted"/>
<organism evidence="4 5">
    <name type="scientific">Apiospora arundinis</name>
    <dbReference type="NCBI Taxonomy" id="335852"/>
    <lineage>
        <taxon>Eukaryota</taxon>
        <taxon>Fungi</taxon>
        <taxon>Dikarya</taxon>
        <taxon>Ascomycota</taxon>
        <taxon>Pezizomycotina</taxon>
        <taxon>Sordariomycetes</taxon>
        <taxon>Xylariomycetidae</taxon>
        <taxon>Amphisphaeriales</taxon>
        <taxon>Apiosporaceae</taxon>
        <taxon>Apiospora</taxon>
    </lineage>
</organism>
<evidence type="ECO:0000256" key="1">
    <source>
        <dbReference type="ARBA" id="ARBA00022617"/>
    </source>
</evidence>
<dbReference type="Gene3D" id="1.10.630.10">
    <property type="entry name" value="Cytochrome P450"/>
    <property type="match status" value="1"/>
</dbReference>
<evidence type="ECO:0000256" key="2">
    <source>
        <dbReference type="ARBA" id="ARBA00022723"/>
    </source>
</evidence>
<name>A0ABR2IVB5_9PEZI</name>
<sequence>MNSTSLWLVSNIIRDIVASGSSDPLKDAQCRCTVSEMKRRAISRLAAAMLPNRDKGSCRCPRGIQGYSGSLHQLGINGCDADEEVLEELPAALQHWAHLTADILTTTLTHILSNPVAYSKLKAEVCERAADLGAQHRPTAAVICGSLSSSLWELPYLQAVMKEGCRMSHAAAAATEPPHVSLKSPKTGDVILGFKIPGGTEVGPDVSGIMRATKYWGNDAEVFRPERWLEARDRESYPTMESALDILWGLKSSTRPQGHDHLGKIAAETFLSMAVTMMLARFDISLVEPPRNASRTGQAGRTQSCYVRFTPAYWNNATGLDVT</sequence>
<evidence type="ECO:0000313" key="4">
    <source>
        <dbReference type="EMBL" id="KAK8868546.1"/>
    </source>
</evidence>
<dbReference type="InterPro" id="IPR001128">
    <property type="entry name" value="Cyt_P450"/>
</dbReference>
<keyword evidence="2" id="KW-0479">Metal-binding</keyword>
<keyword evidence="5" id="KW-1185">Reference proteome</keyword>
<dbReference type="Proteomes" id="UP001390339">
    <property type="component" value="Unassembled WGS sequence"/>
</dbReference>
<dbReference type="SUPFAM" id="SSF48264">
    <property type="entry name" value="Cytochrome P450"/>
    <property type="match status" value="1"/>
</dbReference>
<evidence type="ECO:0000313" key="5">
    <source>
        <dbReference type="Proteomes" id="UP001390339"/>
    </source>
</evidence>
<dbReference type="InterPro" id="IPR036396">
    <property type="entry name" value="Cyt_P450_sf"/>
</dbReference>
<accession>A0ABR2IVB5</accession>
<dbReference type="EMBL" id="JAPCWZ010000004">
    <property type="protein sequence ID" value="KAK8868546.1"/>
    <property type="molecule type" value="Genomic_DNA"/>
</dbReference>
<protein>
    <submittedName>
        <fullName evidence="4">Cytochrome P450</fullName>
    </submittedName>
</protein>
<evidence type="ECO:0000256" key="3">
    <source>
        <dbReference type="ARBA" id="ARBA00023004"/>
    </source>
</evidence>
<dbReference type="Pfam" id="PF00067">
    <property type="entry name" value="p450"/>
    <property type="match status" value="1"/>
</dbReference>